<dbReference type="AlphaFoldDB" id="A0AAN8ZDM7"/>
<accession>A0AAN8ZDM7</accession>
<dbReference type="PRINTS" id="PR01814">
    <property type="entry name" value="ANNEXINPLANT"/>
</dbReference>
<evidence type="ECO:0000256" key="1">
    <source>
        <dbReference type="ARBA" id="ARBA00022723"/>
    </source>
</evidence>
<evidence type="ECO:0000256" key="6">
    <source>
        <dbReference type="PIRSR" id="PIRSR609118-1"/>
    </source>
</evidence>
<gene>
    <name evidence="8" type="ORF">RJ641_036841</name>
</gene>
<dbReference type="PROSITE" id="PS51897">
    <property type="entry name" value="ANNEXIN_2"/>
    <property type="match status" value="4"/>
</dbReference>
<dbReference type="GO" id="GO:0009409">
    <property type="term" value="P:response to cold"/>
    <property type="evidence" value="ECO:0007669"/>
    <property type="project" value="TreeGrafter"/>
</dbReference>
<comment type="domain">
    <text evidence="7">A pair of annexin repeats may form one binding site for calcium and phospholipid.</text>
</comment>
<dbReference type="GO" id="GO:0009414">
    <property type="term" value="P:response to water deprivation"/>
    <property type="evidence" value="ECO:0007669"/>
    <property type="project" value="TreeGrafter"/>
</dbReference>
<protein>
    <recommendedName>
        <fullName evidence="7">Annexin</fullName>
    </recommendedName>
</protein>
<dbReference type="PROSITE" id="PS00223">
    <property type="entry name" value="ANNEXIN_1"/>
    <property type="match status" value="1"/>
</dbReference>
<keyword evidence="3 6" id="KW-0106">Calcium</keyword>
<dbReference type="EMBL" id="JBAMMX010000009">
    <property type="protein sequence ID" value="KAK6933947.1"/>
    <property type="molecule type" value="Genomic_DNA"/>
</dbReference>
<evidence type="ECO:0000313" key="9">
    <source>
        <dbReference type="Proteomes" id="UP001370490"/>
    </source>
</evidence>
<dbReference type="GO" id="GO:0009651">
    <property type="term" value="P:response to salt stress"/>
    <property type="evidence" value="ECO:0007669"/>
    <property type="project" value="TreeGrafter"/>
</dbReference>
<evidence type="ECO:0000256" key="5">
    <source>
        <dbReference type="ARBA" id="ARBA00023302"/>
    </source>
</evidence>
<sequence>MATIVAPLQHSPVEDAEVIRKACEGWGTNEKALISVLAHRYPHQRMEIRKAYQDRYREDLIKRLESELSGDFERALYRWILDPADRDAVLANVALKNGKVDYRVIIEVSCTRTPEEFLAVKRAYMARYKHSLEEDVACHTTGDLRKLLVALVGVYRYDGDEINAKLAASEAEILHHAIKENEFNHEEIVRIVSTRSKTQLLATINRYKDNHDTSITKTLAGNRENVLVDSLRAAIRCITDKQKYFEKVLRNALNKSGTDEDDLTRVIVTRAEKDLRQIKDLYYKRNSVPLEQAVAKETHGHYEEFLLALLGN</sequence>
<dbReference type="InterPro" id="IPR018252">
    <property type="entry name" value="Annexin_repeat_CS"/>
</dbReference>
<dbReference type="GO" id="GO:0005886">
    <property type="term" value="C:plasma membrane"/>
    <property type="evidence" value="ECO:0007669"/>
    <property type="project" value="TreeGrafter"/>
</dbReference>
<dbReference type="PRINTS" id="PR00196">
    <property type="entry name" value="ANNEXIN"/>
</dbReference>
<dbReference type="GO" id="GO:0009408">
    <property type="term" value="P:response to heat"/>
    <property type="evidence" value="ECO:0007669"/>
    <property type="project" value="TreeGrafter"/>
</dbReference>
<keyword evidence="9" id="KW-1185">Reference proteome</keyword>
<dbReference type="InterPro" id="IPR001464">
    <property type="entry name" value="Annexin"/>
</dbReference>
<feature type="binding site" evidence="6">
    <location>
        <position position="257"/>
    </location>
    <ligand>
        <name>Ca(2+)</name>
        <dbReference type="ChEBI" id="CHEBI:29108"/>
        <label>2</label>
    </ligand>
</feature>
<reference evidence="8 9" key="1">
    <citation type="submission" date="2023-12" db="EMBL/GenBank/DDBJ databases">
        <title>A high-quality genome assembly for Dillenia turbinata (Dilleniales).</title>
        <authorList>
            <person name="Chanderbali A."/>
        </authorList>
    </citation>
    <scope>NUCLEOTIDE SEQUENCE [LARGE SCALE GENOMIC DNA]</scope>
    <source>
        <strain evidence="8">LSX21</strain>
        <tissue evidence="8">Leaf</tissue>
    </source>
</reference>
<keyword evidence="4 7" id="KW-0041">Annexin</keyword>
<evidence type="ECO:0000256" key="7">
    <source>
        <dbReference type="RuleBase" id="RU003540"/>
    </source>
</evidence>
<dbReference type="GO" id="GO:0005737">
    <property type="term" value="C:cytoplasm"/>
    <property type="evidence" value="ECO:0007669"/>
    <property type="project" value="TreeGrafter"/>
</dbReference>
<comment type="similarity">
    <text evidence="7">Belongs to the annexin family.</text>
</comment>
<dbReference type="Proteomes" id="UP001370490">
    <property type="component" value="Unassembled WGS sequence"/>
</dbReference>
<keyword evidence="1 6" id="KW-0479">Metal-binding</keyword>
<feature type="binding site" evidence="6">
    <location>
        <position position="25"/>
    </location>
    <ligand>
        <name>Ca(2+)</name>
        <dbReference type="ChEBI" id="CHEBI:29108"/>
        <label>1</label>
    </ligand>
</feature>
<evidence type="ECO:0000256" key="2">
    <source>
        <dbReference type="ARBA" id="ARBA00022737"/>
    </source>
</evidence>
<feature type="binding site" evidence="6">
    <location>
        <position position="298"/>
    </location>
    <ligand>
        <name>Ca(2+)</name>
        <dbReference type="ChEBI" id="CHEBI:29108"/>
        <label>3</label>
    </ligand>
</feature>
<feature type="binding site" evidence="6">
    <location>
        <position position="255"/>
    </location>
    <ligand>
        <name>Ca(2+)</name>
        <dbReference type="ChEBI" id="CHEBI:29108"/>
        <label>2</label>
    </ligand>
</feature>
<dbReference type="InterPro" id="IPR037104">
    <property type="entry name" value="Annexin_sf"/>
</dbReference>
<dbReference type="GO" id="GO:0005509">
    <property type="term" value="F:calcium ion binding"/>
    <property type="evidence" value="ECO:0007669"/>
    <property type="project" value="InterPro"/>
</dbReference>
<feature type="binding site" evidence="6">
    <location>
        <position position="27"/>
    </location>
    <ligand>
        <name>Ca(2+)</name>
        <dbReference type="ChEBI" id="CHEBI:29108"/>
        <label>1</label>
    </ligand>
</feature>
<evidence type="ECO:0000313" key="8">
    <source>
        <dbReference type="EMBL" id="KAK6933947.1"/>
    </source>
</evidence>
<dbReference type="FunFam" id="1.10.220.10:FF:000009">
    <property type="entry name" value="Annexin"/>
    <property type="match status" value="1"/>
</dbReference>
<dbReference type="Pfam" id="PF00191">
    <property type="entry name" value="Annexin"/>
    <property type="match status" value="4"/>
</dbReference>
<dbReference type="InterPro" id="IPR009118">
    <property type="entry name" value="AnnexinD_plant"/>
</dbReference>
<feature type="binding site" evidence="6">
    <location>
        <position position="67"/>
    </location>
    <ligand>
        <name>Ca(2+)</name>
        <dbReference type="ChEBI" id="CHEBI:29108"/>
        <label>1</label>
    </ligand>
</feature>
<feature type="binding site" evidence="6">
    <location>
        <position position="303"/>
    </location>
    <ligand>
        <name>Ca(2+)</name>
        <dbReference type="ChEBI" id="CHEBI:29108"/>
        <label>3</label>
    </ligand>
</feature>
<dbReference type="FunFam" id="1.10.220.10:FF:000001">
    <property type="entry name" value="Annexin"/>
    <property type="match status" value="1"/>
</dbReference>
<name>A0AAN8ZDM7_9MAGN</name>
<dbReference type="PANTHER" id="PTHR10502:SF193">
    <property type="entry name" value="ANNEXIN D8"/>
    <property type="match status" value="1"/>
</dbReference>
<keyword evidence="2 7" id="KW-0677">Repeat</keyword>
<dbReference type="GO" id="GO:0005544">
    <property type="term" value="F:calcium-dependent phospholipid binding"/>
    <property type="evidence" value="ECO:0007669"/>
    <property type="project" value="UniProtKB-KW"/>
</dbReference>
<dbReference type="InterPro" id="IPR018502">
    <property type="entry name" value="Annexin_repeat"/>
</dbReference>
<evidence type="ECO:0000256" key="3">
    <source>
        <dbReference type="ARBA" id="ARBA00022837"/>
    </source>
</evidence>
<dbReference type="SMART" id="SM00335">
    <property type="entry name" value="ANX"/>
    <property type="match status" value="3"/>
</dbReference>
<dbReference type="GO" id="GO:0001786">
    <property type="term" value="F:phosphatidylserine binding"/>
    <property type="evidence" value="ECO:0007669"/>
    <property type="project" value="TreeGrafter"/>
</dbReference>
<dbReference type="FunFam" id="1.10.220.10:FF:000008">
    <property type="entry name" value="Annexin"/>
    <property type="match status" value="1"/>
</dbReference>
<dbReference type="SUPFAM" id="SSF47874">
    <property type="entry name" value="Annexin"/>
    <property type="match status" value="1"/>
</dbReference>
<proteinExistence type="inferred from homology"/>
<dbReference type="FunFam" id="1.10.220.10:FF:000006">
    <property type="entry name" value="Annexin"/>
    <property type="match status" value="1"/>
</dbReference>
<dbReference type="Gene3D" id="1.10.220.10">
    <property type="entry name" value="Annexin"/>
    <property type="match status" value="4"/>
</dbReference>
<keyword evidence="5 7" id="KW-0111">Calcium/phospholipid-binding</keyword>
<organism evidence="8 9">
    <name type="scientific">Dillenia turbinata</name>
    <dbReference type="NCBI Taxonomy" id="194707"/>
    <lineage>
        <taxon>Eukaryota</taxon>
        <taxon>Viridiplantae</taxon>
        <taxon>Streptophyta</taxon>
        <taxon>Embryophyta</taxon>
        <taxon>Tracheophyta</taxon>
        <taxon>Spermatophyta</taxon>
        <taxon>Magnoliopsida</taxon>
        <taxon>eudicotyledons</taxon>
        <taxon>Gunneridae</taxon>
        <taxon>Pentapetalae</taxon>
        <taxon>Dilleniales</taxon>
        <taxon>Dilleniaceae</taxon>
        <taxon>Dillenia</taxon>
    </lineage>
</organism>
<feature type="binding site" evidence="6">
    <location>
        <position position="297"/>
    </location>
    <ligand>
        <name>Ca(2+)</name>
        <dbReference type="ChEBI" id="CHEBI:29108"/>
        <label>2</label>
    </ligand>
</feature>
<comment type="caution">
    <text evidence="8">The sequence shown here is derived from an EMBL/GenBank/DDBJ whole genome shotgun (WGS) entry which is preliminary data.</text>
</comment>
<feature type="binding site" evidence="6">
    <location>
        <position position="295"/>
    </location>
    <ligand>
        <name>Ca(2+)</name>
        <dbReference type="ChEBI" id="CHEBI:29108"/>
        <label>3</label>
    </ligand>
</feature>
<dbReference type="PANTHER" id="PTHR10502">
    <property type="entry name" value="ANNEXIN"/>
    <property type="match status" value="1"/>
</dbReference>
<evidence type="ECO:0000256" key="4">
    <source>
        <dbReference type="ARBA" id="ARBA00023216"/>
    </source>
</evidence>